<comment type="caution">
    <text evidence="1">The sequence shown here is derived from an EMBL/GenBank/DDBJ whole genome shotgun (WGS) entry which is preliminary data.</text>
</comment>
<dbReference type="AlphaFoldDB" id="A0A6L5YGL6"/>
<dbReference type="InterPro" id="IPR027417">
    <property type="entry name" value="P-loop_NTPase"/>
</dbReference>
<dbReference type="PANTHER" id="PTHR10285">
    <property type="entry name" value="URIDINE KINASE"/>
    <property type="match status" value="1"/>
</dbReference>
<sequence length="188" mass="22060">MRSRRFFNDLAEELRELPKEVRIIAIDGRCAAGKTTMAARLVKKLGGDVIHMDDFFLPPALRTPERRSEPGGNVHYERFLTEVLPNLRSGRPFSYRRFDCSRMTLGEEIPVENNGYVFVEGAYSCHPVFGDYMDRRVFLDIDGKTQEERIRKRNGEDRLQDFLQLWIPLEEAYFQTFSVWEKADYIIL</sequence>
<dbReference type="RefSeq" id="WP_154495147.1">
    <property type="nucleotide sequence ID" value="NZ_VUMU01000002.1"/>
</dbReference>
<dbReference type="GO" id="GO:0016301">
    <property type="term" value="F:kinase activity"/>
    <property type="evidence" value="ECO:0007669"/>
    <property type="project" value="UniProtKB-KW"/>
</dbReference>
<gene>
    <name evidence="1" type="ORF">FYJ59_02685</name>
</gene>
<dbReference type="SUPFAM" id="SSF52540">
    <property type="entry name" value="P-loop containing nucleoside triphosphate hydrolases"/>
    <property type="match status" value="1"/>
</dbReference>
<reference evidence="1 2" key="1">
    <citation type="submission" date="2019-08" db="EMBL/GenBank/DDBJ databases">
        <title>In-depth cultivation of the pig gut microbiome towards novel bacterial diversity and tailored functional studies.</title>
        <authorList>
            <person name="Wylensek D."/>
            <person name="Hitch T.C.A."/>
            <person name="Clavel T."/>
        </authorList>
    </citation>
    <scope>NUCLEOTIDE SEQUENCE [LARGE SCALE GENOMIC DNA]</scope>
    <source>
        <strain evidence="1 2">WCA3-601-WT-6H</strain>
    </source>
</reference>
<evidence type="ECO:0000313" key="1">
    <source>
        <dbReference type="EMBL" id="MST57160.1"/>
    </source>
</evidence>
<dbReference type="Proteomes" id="UP000476055">
    <property type="component" value="Unassembled WGS sequence"/>
</dbReference>
<name>A0A6L5YGL6_9FIRM</name>
<evidence type="ECO:0000313" key="2">
    <source>
        <dbReference type="Proteomes" id="UP000476055"/>
    </source>
</evidence>
<keyword evidence="1" id="KW-0808">Transferase</keyword>
<keyword evidence="1" id="KW-0418">Kinase</keyword>
<keyword evidence="2" id="KW-1185">Reference proteome</keyword>
<dbReference type="EMBL" id="VUMU01000002">
    <property type="protein sequence ID" value="MST57160.1"/>
    <property type="molecule type" value="Genomic_DNA"/>
</dbReference>
<accession>A0A6L5YGL6</accession>
<dbReference type="Gene3D" id="3.40.50.300">
    <property type="entry name" value="P-loop containing nucleotide triphosphate hydrolases"/>
    <property type="match status" value="1"/>
</dbReference>
<protein>
    <submittedName>
        <fullName evidence="1">Uridine kinase</fullName>
    </submittedName>
</protein>
<organism evidence="1 2">
    <name type="scientific">Waltera intestinalis</name>
    <dbReference type="NCBI Taxonomy" id="2606635"/>
    <lineage>
        <taxon>Bacteria</taxon>
        <taxon>Bacillati</taxon>
        <taxon>Bacillota</taxon>
        <taxon>Clostridia</taxon>
        <taxon>Lachnospirales</taxon>
        <taxon>Lachnospiraceae</taxon>
        <taxon>Waltera</taxon>
    </lineage>
</organism>
<proteinExistence type="predicted"/>